<dbReference type="AlphaFoldDB" id="A0A1D6FZK7"/>
<protein>
    <submittedName>
        <fullName evidence="4">Glycosyl transferase family 1 protein</fullName>
    </submittedName>
</protein>
<dbReference type="GO" id="GO:0016757">
    <property type="term" value="F:glycosyltransferase activity"/>
    <property type="evidence" value="ECO:0007669"/>
    <property type="project" value="UniProtKB-KW"/>
</dbReference>
<gene>
    <name evidence="4" type="ORF">ZEAMMB73_Zm00001d011379</name>
</gene>
<sequence length="744" mass="85877">MMAYLLILLRQDQYSQGPPSEAFSYHEDVRISLGLSPKDFLIAIVGTPFSYGDNLMEEALVLQAVSPLLRRYHSENSAQSELKVKIFTGNITEKHRMALESVALSVGFPRGAAEHVAAEDKDILLRTADLVIYYSCLEEQLFPSVLVEAMSLEKLVIAPDLGIIRKHIDDGVNGLLFPRKNVGMLAQVLLQAVSNGKVSISGQKIASAGKAHAKNLMASETIEGYAVLLENVVKFPTDALHPLTVDEIPLALKKEWKWHLFEDVKHLHHMNTSLSSYKILKKLEQEWHRNQMENSSLSTTKISDTFSAIAWEEQRANEVMDIKRKMEEDELKDRNDQPHGTWEEVYRNVKRVDRLKNELHERDDKELERTGQPLCIYEPFFGEGTWPFLHQSSLYRGVGLSSKGRRPGADDIDASSRLPLLNNVYYRDILGEFGAFFALANRIDRIHKNSWIGFQSWRGTARKANLSNNAEFAILEAVQSQKHGDSFYFWVRMDQDPRNHTYKDFWSFCDAINAGNCRLAVLEAFQRMYGVHLDHDLDSLLHMPNDGDTWSVMQSWVLPTRSFLEFVMFSRMFVDALDAQMYDKHHQTGHCILSLHKDRHCYSRVLELIVNVWAFHSARRMVYVNPQTGAMQEQHHLSGRRGQMSVQFFSYTTLKSMDEELAEEFDLDHPDRRWLWPQTGEVFWQGLYQRERIMRQQEKERRKQQSREKIQRIKNRARQKTLGKYIKPPPDDTGGSNDTTSVDL</sequence>
<accession>A0A1D6FZK7</accession>
<feature type="compositionally biased region" description="Polar residues" evidence="2">
    <location>
        <begin position="734"/>
        <end position="744"/>
    </location>
</feature>
<feature type="region of interest" description="Disordered" evidence="2">
    <location>
        <begin position="697"/>
        <end position="744"/>
    </location>
</feature>
<dbReference type="PANTHER" id="PTHR46635:SF1">
    <property type="entry name" value="GLYCOSYL TRANSFERASE FAMILY 1 PROTEIN"/>
    <property type="match status" value="1"/>
</dbReference>
<dbReference type="PANTHER" id="PTHR46635">
    <property type="entry name" value="GLYCOSYL TRANSFERASE FAMILY 1 PROTEIN"/>
    <property type="match status" value="1"/>
</dbReference>
<dbReference type="ExpressionAtlas" id="A0A1D6FZK7">
    <property type="expression patterns" value="baseline and differential"/>
</dbReference>
<evidence type="ECO:0000259" key="3">
    <source>
        <dbReference type="Pfam" id="PF00534"/>
    </source>
</evidence>
<dbReference type="SUPFAM" id="SSF53756">
    <property type="entry name" value="UDP-Glycosyltransferase/glycogen phosphorylase"/>
    <property type="match status" value="1"/>
</dbReference>
<evidence type="ECO:0000256" key="1">
    <source>
        <dbReference type="ARBA" id="ARBA00022676"/>
    </source>
</evidence>
<keyword evidence="1" id="KW-0328">Glycosyltransferase</keyword>
<dbReference type="Pfam" id="PF00534">
    <property type="entry name" value="Glycos_transf_1"/>
    <property type="match status" value="1"/>
</dbReference>
<name>A0A1D6FZK7_MAIZE</name>
<reference evidence="4" key="1">
    <citation type="submission" date="2015-12" db="EMBL/GenBank/DDBJ databases">
        <title>Update maize B73 reference genome by single molecule sequencing technologies.</title>
        <authorList>
            <consortium name="Maize Genome Sequencing Project"/>
            <person name="Ware D."/>
        </authorList>
    </citation>
    <scope>NUCLEOTIDE SEQUENCE</scope>
    <source>
        <tissue evidence="4">Seedling</tissue>
    </source>
</reference>
<keyword evidence="4" id="KW-0808">Transferase</keyword>
<dbReference type="Gene3D" id="3.40.50.2000">
    <property type="entry name" value="Glycogen Phosphorylase B"/>
    <property type="match status" value="1"/>
</dbReference>
<organism evidence="4">
    <name type="scientific">Zea mays</name>
    <name type="common">Maize</name>
    <dbReference type="NCBI Taxonomy" id="4577"/>
    <lineage>
        <taxon>Eukaryota</taxon>
        <taxon>Viridiplantae</taxon>
        <taxon>Streptophyta</taxon>
        <taxon>Embryophyta</taxon>
        <taxon>Tracheophyta</taxon>
        <taxon>Spermatophyta</taxon>
        <taxon>Magnoliopsida</taxon>
        <taxon>Liliopsida</taxon>
        <taxon>Poales</taxon>
        <taxon>Poaceae</taxon>
        <taxon>PACMAD clade</taxon>
        <taxon>Panicoideae</taxon>
        <taxon>Andropogonodae</taxon>
        <taxon>Andropogoneae</taxon>
        <taxon>Tripsacinae</taxon>
        <taxon>Zea</taxon>
    </lineage>
</organism>
<feature type="domain" description="Glycosyl transferase family 1" evidence="3">
    <location>
        <begin position="116"/>
        <end position="197"/>
    </location>
</feature>
<proteinExistence type="predicted"/>
<dbReference type="InterPro" id="IPR001296">
    <property type="entry name" value="Glyco_trans_1"/>
</dbReference>
<dbReference type="EMBL" id="CM000784">
    <property type="protein sequence ID" value="AQK96719.1"/>
    <property type="molecule type" value="Genomic_DNA"/>
</dbReference>
<feature type="compositionally biased region" description="Basic and acidic residues" evidence="2">
    <location>
        <begin position="697"/>
        <end position="711"/>
    </location>
</feature>
<feature type="compositionally biased region" description="Basic residues" evidence="2">
    <location>
        <begin position="712"/>
        <end position="721"/>
    </location>
</feature>
<evidence type="ECO:0000256" key="2">
    <source>
        <dbReference type="SAM" id="MobiDB-lite"/>
    </source>
</evidence>
<evidence type="ECO:0000313" key="4">
    <source>
        <dbReference type="EMBL" id="AQK96719.1"/>
    </source>
</evidence>